<dbReference type="EMBL" id="FOVK01000021">
    <property type="protein sequence ID" value="SFO15203.1"/>
    <property type="molecule type" value="Genomic_DNA"/>
</dbReference>
<accession>A0A1I5EUX0</accession>
<keyword evidence="2" id="KW-1185">Reference proteome</keyword>
<proteinExistence type="predicted"/>
<organism evidence="1 2">
    <name type="scientific">Proteiniclasticum ruminis</name>
    <dbReference type="NCBI Taxonomy" id="398199"/>
    <lineage>
        <taxon>Bacteria</taxon>
        <taxon>Bacillati</taxon>
        <taxon>Bacillota</taxon>
        <taxon>Clostridia</taxon>
        <taxon>Eubacteriales</taxon>
        <taxon>Clostridiaceae</taxon>
        <taxon>Proteiniclasticum</taxon>
    </lineage>
</organism>
<evidence type="ECO:0000313" key="1">
    <source>
        <dbReference type="EMBL" id="SFO15203.1"/>
    </source>
</evidence>
<dbReference type="RefSeq" id="WP_074913238.1">
    <property type="nucleotide sequence ID" value="NZ_FOVK01000021.1"/>
</dbReference>
<dbReference type="AlphaFoldDB" id="A0A1I5EUX0"/>
<evidence type="ECO:0000313" key="2">
    <source>
        <dbReference type="Proteomes" id="UP000181899"/>
    </source>
</evidence>
<dbReference type="Proteomes" id="UP000181899">
    <property type="component" value="Unassembled WGS sequence"/>
</dbReference>
<sequence>MDVEKRTIIKSDELSIKQKFYLGVLLKTCDYIDRTLSSPVILSAGMAERNMTVSALWWRQIIFELENSGIIIRKSDKTIRDKFGLNIKAVEGDEKLYLELLYPVLTVENADEIIPLILADLNNHIIKMMRESFIYSQLLYNIHRYPINLQGNQKIIKWNTEMKQFISRTSKFLDELNLLEESIYHEASIEAIKKMLITKYDEVFRINDEFRFIIGFSEPVELNACTELINLCLERKYDNVDIDINLEFPDGFDDWDNID</sequence>
<protein>
    <submittedName>
        <fullName evidence="1">Uncharacterized protein</fullName>
    </submittedName>
</protein>
<name>A0A1I5EUX0_9CLOT</name>
<reference evidence="1 2" key="1">
    <citation type="submission" date="2016-10" db="EMBL/GenBank/DDBJ databases">
        <authorList>
            <person name="de Groot N.N."/>
        </authorList>
    </citation>
    <scope>NUCLEOTIDE SEQUENCE [LARGE SCALE GENOMIC DNA]</scope>
    <source>
        <strain evidence="1 2">ML2</strain>
    </source>
</reference>
<gene>
    <name evidence="1" type="ORF">SAMN04488695_12124</name>
</gene>